<comment type="caution">
    <text evidence="1">The sequence shown here is derived from an EMBL/GenBank/DDBJ whole genome shotgun (WGS) entry which is preliminary data.</text>
</comment>
<protein>
    <submittedName>
        <fullName evidence="1">Uncharacterized protein</fullName>
    </submittedName>
</protein>
<dbReference type="RefSeq" id="WP_185787228.1">
    <property type="nucleotide sequence ID" value="NZ_JACLCP010000001.1"/>
</dbReference>
<dbReference type="EMBL" id="JACLCP010000001">
    <property type="protein sequence ID" value="MBC2843497.1"/>
    <property type="molecule type" value="Genomic_DNA"/>
</dbReference>
<dbReference type="AlphaFoldDB" id="A0A842IPQ9"/>
<organism evidence="1 2">
    <name type="scientific">Winogradskyella flava</name>
    <dbReference type="NCBI Taxonomy" id="1884876"/>
    <lineage>
        <taxon>Bacteria</taxon>
        <taxon>Pseudomonadati</taxon>
        <taxon>Bacteroidota</taxon>
        <taxon>Flavobacteriia</taxon>
        <taxon>Flavobacteriales</taxon>
        <taxon>Flavobacteriaceae</taxon>
        <taxon>Winogradskyella</taxon>
    </lineage>
</organism>
<name>A0A842IPQ9_9FLAO</name>
<dbReference type="Proteomes" id="UP000533900">
    <property type="component" value="Unassembled WGS sequence"/>
</dbReference>
<proteinExistence type="predicted"/>
<keyword evidence="2" id="KW-1185">Reference proteome</keyword>
<reference evidence="1" key="1">
    <citation type="submission" date="2020-08" db="EMBL/GenBank/DDBJ databases">
        <title>Winogradskyella ouciana sp. nov., isolated from the hadal seawater of the Mariana Trench.</title>
        <authorList>
            <person name="He X."/>
        </authorList>
    </citation>
    <scope>NUCLEOTIDE SEQUENCE [LARGE SCALE GENOMIC DNA]</scope>
    <source>
        <strain evidence="1">KCTC 52348</strain>
    </source>
</reference>
<accession>A0A842IPQ9</accession>
<sequence>MKNFRKIGNVLDKVEQKKITGGKKIIWGFQVDSFMCEENGGTWNPEDGTCCFPPQLAGFYDSHC</sequence>
<evidence type="ECO:0000313" key="1">
    <source>
        <dbReference type="EMBL" id="MBC2843497.1"/>
    </source>
</evidence>
<evidence type="ECO:0000313" key="2">
    <source>
        <dbReference type="Proteomes" id="UP000533900"/>
    </source>
</evidence>
<gene>
    <name evidence="1" type="ORF">H7F21_00195</name>
</gene>